<protein>
    <submittedName>
        <fullName evidence="1">RNA pseudouridylate synthase</fullName>
    </submittedName>
</protein>
<evidence type="ECO:0000313" key="2">
    <source>
        <dbReference type="Proteomes" id="UP000198211"/>
    </source>
</evidence>
<accession>A0A225VIF1</accession>
<dbReference type="OrthoDB" id="6231388at2759"/>
<organism evidence="1 2">
    <name type="scientific">Phytophthora megakarya</name>
    <dbReference type="NCBI Taxonomy" id="4795"/>
    <lineage>
        <taxon>Eukaryota</taxon>
        <taxon>Sar</taxon>
        <taxon>Stramenopiles</taxon>
        <taxon>Oomycota</taxon>
        <taxon>Peronosporomycetes</taxon>
        <taxon>Peronosporales</taxon>
        <taxon>Peronosporaceae</taxon>
        <taxon>Phytophthora</taxon>
    </lineage>
</organism>
<dbReference type="Proteomes" id="UP000198211">
    <property type="component" value="Unassembled WGS sequence"/>
</dbReference>
<dbReference type="AlphaFoldDB" id="A0A225VIF1"/>
<proteinExistence type="predicted"/>
<dbReference type="STRING" id="4795.A0A225VIF1"/>
<reference evidence="2" key="1">
    <citation type="submission" date="2017-03" db="EMBL/GenBank/DDBJ databases">
        <title>Phytopthora megakarya and P. palmivora, two closely related causual agents of cacao black pod achieved similar genome size and gene model numbers by different mechanisms.</title>
        <authorList>
            <person name="Ali S."/>
            <person name="Shao J."/>
            <person name="Larry D.J."/>
            <person name="Kronmiller B."/>
            <person name="Shen D."/>
            <person name="Strem M.D."/>
            <person name="Melnick R.L."/>
            <person name="Guiltinan M.J."/>
            <person name="Tyler B.M."/>
            <person name="Meinhardt L.W."/>
            <person name="Bailey B.A."/>
        </authorList>
    </citation>
    <scope>NUCLEOTIDE SEQUENCE [LARGE SCALE GENOMIC DNA]</scope>
    <source>
        <strain evidence="2">zdho120</strain>
    </source>
</reference>
<sequence>VIGCISRDGVEYHEGRFGSFNGEAANETVRVMLRDQATCTRGPLDKIVEGTTISAHRPEFLLHAANVIFPEVVTSALCSRCIHHTFAFVADAILMKDMRVGV</sequence>
<gene>
    <name evidence="1" type="ORF">PHMEG_00022561</name>
</gene>
<name>A0A225VIF1_9STRA</name>
<keyword evidence="2" id="KW-1185">Reference proteome</keyword>
<dbReference type="EMBL" id="NBNE01004471">
    <property type="protein sequence ID" value="OWZ05361.1"/>
    <property type="molecule type" value="Genomic_DNA"/>
</dbReference>
<feature type="non-terminal residue" evidence="1">
    <location>
        <position position="1"/>
    </location>
</feature>
<comment type="caution">
    <text evidence="1">The sequence shown here is derived from an EMBL/GenBank/DDBJ whole genome shotgun (WGS) entry which is preliminary data.</text>
</comment>
<evidence type="ECO:0000313" key="1">
    <source>
        <dbReference type="EMBL" id="OWZ05361.1"/>
    </source>
</evidence>